<feature type="domain" description="PDZ" evidence="2">
    <location>
        <begin position="33"/>
        <end position="90"/>
    </location>
</feature>
<dbReference type="PROSITE" id="PS50106">
    <property type="entry name" value="PDZ"/>
    <property type="match status" value="1"/>
</dbReference>
<dbReference type="GO" id="GO:0045211">
    <property type="term" value="C:postsynaptic membrane"/>
    <property type="evidence" value="ECO:0007669"/>
    <property type="project" value="TreeGrafter"/>
</dbReference>
<protein>
    <recommendedName>
        <fullName evidence="2">PDZ domain-containing protein</fullName>
    </recommendedName>
</protein>
<name>A0A448WY50_9PLAT</name>
<organism evidence="3 4">
    <name type="scientific">Protopolystoma xenopodis</name>
    <dbReference type="NCBI Taxonomy" id="117903"/>
    <lineage>
        <taxon>Eukaryota</taxon>
        <taxon>Metazoa</taxon>
        <taxon>Spiralia</taxon>
        <taxon>Lophotrochozoa</taxon>
        <taxon>Platyhelminthes</taxon>
        <taxon>Monogenea</taxon>
        <taxon>Polyopisthocotylea</taxon>
        <taxon>Polystomatidea</taxon>
        <taxon>Polystomatidae</taxon>
        <taxon>Protopolystoma</taxon>
    </lineage>
</organism>
<dbReference type="GO" id="GO:0098609">
    <property type="term" value="P:cell-cell adhesion"/>
    <property type="evidence" value="ECO:0007669"/>
    <property type="project" value="TreeGrafter"/>
</dbReference>
<dbReference type="PANTHER" id="PTHR23119:SF44">
    <property type="entry name" value="PROTEIN LAP4"/>
    <property type="match status" value="1"/>
</dbReference>
<feature type="region of interest" description="Disordered" evidence="1">
    <location>
        <begin position="1"/>
        <end position="28"/>
    </location>
</feature>
<dbReference type="AlphaFoldDB" id="A0A448WY50"/>
<dbReference type="GO" id="GO:0043113">
    <property type="term" value="P:receptor clustering"/>
    <property type="evidence" value="ECO:0007669"/>
    <property type="project" value="TreeGrafter"/>
</dbReference>
<dbReference type="Proteomes" id="UP000784294">
    <property type="component" value="Unassembled WGS sequence"/>
</dbReference>
<accession>A0A448WY50</accession>
<dbReference type="GO" id="GO:0098887">
    <property type="term" value="P:neurotransmitter receptor transport, endosome to postsynaptic membrane"/>
    <property type="evidence" value="ECO:0007669"/>
    <property type="project" value="TreeGrafter"/>
</dbReference>
<dbReference type="InterPro" id="IPR001478">
    <property type="entry name" value="PDZ"/>
</dbReference>
<dbReference type="GO" id="GO:0005912">
    <property type="term" value="C:adherens junction"/>
    <property type="evidence" value="ECO:0007669"/>
    <property type="project" value="TreeGrafter"/>
</dbReference>
<dbReference type="InterPro" id="IPR050614">
    <property type="entry name" value="Synaptic_Scaffolding_LAP-MAGUK"/>
</dbReference>
<dbReference type="GO" id="GO:0045197">
    <property type="term" value="P:establishment or maintenance of epithelial cell apical/basal polarity"/>
    <property type="evidence" value="ECO:0007669"/>
    <property type="project" value="TreeGrafter"/>
</dbReference>
<dbReference type="GO" id="GO:0019901">
    <property type="term" value="F:protein kinase binding"/>
    <property type="evidence" value="ECO:0007669"/>
    <property type="project" value="TreeGrafter"/>
</dbReference>
<dbReference type="GO" id="GO:0016323">
    <property type="term" value="C:basolateral plasma membrane"/>
    <property type="evidence" value="ECO:0007669"/>
    <property type="project" value="TreeGrafter"/>
</dbReference>
<dbReference type="GO" id="GO:0098968">
    <property type="term" value="P:neurotransmitter receptor transport postsynaptic membrane to endosome"/>
    <property type="evidence" value="ECO:0007669"/>
    <property type="project" value="TreeGrafter"/>
</dbReference>
<evidence type="ECO:0000313" key="4">
    <source>
        <dbReference type="Proteomes" id="UP000784294"/>
    </source>
</evidence>
<evidence type="ECO:0000259" key="2">
    <source>
        <dbReference type="PROSITE" id="PS50106"/>
    </source>
</evidence>
<evidence type="ECO:0000313" key="3">
    <source>
        <dbReference type="EMBL" id="VEL23154.1"/>
    </source>
</evidence>
<dbReference type="Gene3D" id="2.30.42.10">
    <property type="match status" value="1"/>
</dbReference>
<dbReference type="InterPro" id="IPR036034">
    <property type="entry name" value="PDZ_sf"/>
</dbReference>
<dbReference type="SUPFAM" id="SSF50156">
    <property type="entry name" value="PDZ domain-like"/>
    <property type="match status" value="1"/>
</dbReference>
<dbReference type="OrthoDB" id="2187496at2759"/>
<reference evidence="3" key="1">
    <citation type="submission" date="2018-11" db="EMBL/GenBank/DDBJ databases">
        <authorList>
            <consortium name="Pathogen Informatics"/>
        </authorList>
    </citation>
    <scope>NUCLEOTIDE SEQUENCE</scope>
</reference>
<proteinExistence type="predicted"/>
<comment type="caution">
    <text evidence="3">The sequence shown here is derived from an EMBL/GenBank/DDBJ whole genome shotgun (WGS) entry which is preliminary data.</text>
</comment>
<dbReference type="GO" id="GO:0014069">
    <property type="term" value="C:postsynaptic density"/>
    <property type="evidence" value="ECO:0007669"/>
    <property type="project" value="TreeGrafter"/>
</dbReference>
<gene>
    <name evidence="3" type="ORF">PXEA_LOCUS16594</name>
</gene>
<evidence type="ECO:0000256" key="1">
    <source>
        <dbReference type="SAM" id="MobiDB-lite"/>
    </source>
</evidence>
<dbReference type="Pfam" id="PF00595">
    <property type="entry name" value="PDZ"/>
    <property type="match status" value="1"/>
</dbReference>
<dbReference type="PANTHER" id="PTHR23119">
    <property type="entry name" value="DISCS LARGE"/>
    <property type="match status" value="1"/>
</dbReference>
<sequence>MMAAAAAASSASSGHFSQPVPGPPPSTQQIRLNIQIERQPEASLGLTIAGGYSSAPFRGNDLGIFISRLTETGLAYAAGLRLGDKILKVI</sequence>
<feature type="compositionally biased region" description="Low complexity" evidence="1">
    <location>
        <begin position="1"/>
        <end position="13"/>
    </location>
</feature>
<dbReference type="EMBL" id="CAAALY010060318">
    <property type="protein sequence ID" value="VEL23154.1"/>
    <property type="molecule type" value="Genomic_DNA"/>
</dbReference>
<keyword evidence="4" id="KW-1185">Reference proteome</keyword>